<evidence type="ECO:0000256" key="1">
    <source>
        <dbReference type="ARBA" id="ARBA00004123"/>
    </source>
</evidence>
<dbReference type="InterPro" id="IPR029479">
    <property type="entry name" value="Nitroreductase"/>
</dbReference>
<dbReference type="Gene3D" id="3.40.109.10">
    <property type="entry name" value="NADH Oxidase"/>
    <property type="match status" value="1"/>
</dbReference>
<dbReference type="GeneID" id="25279628"/>
<sequence length="212" mass="23552">MSSSTTALGLFLAPIENRISCYGLTNTSPIPDSKVQSVVEFAVKNAPSAFNVQSARAIILVKADHEKLWDIADKCLKNAMPEGAYQALAPRVKGFHAGYGTVLWLEDQDALDTLKEKNPAIQATIGDWSHHSSGMHQFITWTALELEGLGCNLQHYNFMPEFSEAVAQEWKLPQSWKLLSQLVFGAPADGLKRSRERTYLPLEDRVKMFGTN</sequence>
<comment type="similarity">
    <text evidence="3">Belongs to the nitroreductase family.</text>
</comment>
<comment type="subcellular location">
    <subcellularLocation>
        <location evidence="2">Cytoplasm</location>
    </subcellularLocation>
    <subcellularLocation>
        <location evidence="1">Nucleus</location>
    </subcellularLocation>
</comment>
<keyword evidence="9" id="KW-1185">Reference proteome</keyword>
<dbReference type="GO" id="GO:0005737">
    <property type="term" value="C:cytoplasm"/>
    <property type="evidence" value="ECO:0007669"/>
    <property type="project" value="UniProtKB-SubCell"/>
</dbReference>
<dbReference type="PANTHER" id="PTHR43035:SF1">
    <property type="entry name" value="FATTY ACID REPRESSION MUTANT PROTEIN 2-RELATED"/>
    <property type="match status" value="1"/>
</dbReference>
<dbReference type="FunFam" id="3.40.109.10:FF:000001">
    <property type="entry name" value="Nitroreductase family"/>
    <property type="match status" value="1"/>
</dbReference>
<dbReference type="InterPro" id="IPR033877">
    <property type="entry name" value="Frm2/Hbn1"/>
</dbReference>
<dbReference type="GO" id="GO:0034599">
    <property type="term" value="P:cellular response to oxidative stress"/>
    <property type="evidence" value="ECO:0007669"/>
    <property type="project" value="InterPro"/>
</dbReference>
<accession>A0A072PJ07</accession>
<keyword evidence="6" id="KW-0539">Nucleus</keyword>
<keyword evidence="4" id="KW-0963">Cytoplasm</keyword>
<evidence type="ECO:0000313" key="8">
    <source>
        <dbReference type="EMBL" id="KEF59851.1"/>
    </source>
</evidence>
<dbReference type="EMBL" id="AMGV01000003">
    <property type="protein sequence ID" value="KEF59851.1"/>
    <property type="molecule type" value="Genomic_DNA"/>
</dbReference>
<dbReference type="GO" id="GO:0005634">
    <property type="term" value="C:nucleus"/>
    <property type="evidence" value="ECO:0007669"/>
    <property type="project" value="UniProtKB-SubCell"/>
</dbReference>
<dbReference type="CDD" id="cd02140">
    <property type="entry name" value="Frm2-like"/>
    <property type="match status" value="1"/>
</dbReference>
<protein>
    <recommendedName>
        <fullName evidence="7">Nitroreductase domain-containing protein</fullName>
    </recommendedName>
</protein>
<comment type="caution">
    <text evidence="8">The sequence shown here is derived from an EMBL/GenBank/DDBJ whole genome shotgun (WGS) entry which is preliminary data.</text>
</comment>
<evidence type="ECO:0000259" key="7">
    <source>
        <dbReference type="Pfam" id="PF00881"/>
    </source>
</evidence>
<dbReference type="STRING" id="1182545.A0A072PJ07"/>
<name>A0A072PJ07_9EURO</name>
<dbReference type="AlphaFoldDB" id="A0A072PJ07"/>
<dbReference type="SUPFAM" id="SSF55469">
    <property type="entry name" value="FMN-dependent nitroreductase-like"/>
    <property type="match status" value="1"/>
</dbReference>
<dbReference type="PANTHER" id="PTHR43035">
    <property type="entry name" value="FATTY ACID REPRESSION MUTANT PROTEIN 2-RELATED"/>
    <property type="match status" value="1"/>
</dbReference>
<dbReference type="InterPro" id="IPR000415">
    <property type="entry name" value="Nitroreductase-like"/>
</dbReference>
<evidence type="ECO:0000313" key="9">
    <source>
        <dbReference type="Proteomes" id="UP000027920"/>
    </source>
</evidence>
<evidence type="ECO:0000256" key="5">
    <source>
        <dbReference type="ARBA" id="ARBA00023002"/>
    </source>
</evidence>
<reference evidence="8 9" key="1">
    <citation type="submission" date="2013-03" db="EMBL/GenBank/DDBJ databases">
        <title>The Genome Sequence of Exophiala aquamarina CBS 119918.</title>
        <authorList>
            <consortium name="The Broad Institute Genomics Platform"/>
            <person name="Cuomo C."/>
            <person name="de Hoog S."/>
            <person name="Gorbushina A."/>
            <person name="Walker B."/>
            <person name="Young S.K."/>
            <person name="Zeng Q."/>
            <person name="Gargeya S."/>
            <person name="Fitzgerald M."/>
            <person name="Haas B."/>
            <person name="Abouelleil A."/>
            <person name="Allen A.W."/>
            <person name="Alvarado L."/>
            <person name="Arachchi H.M."/>
            <person name="Berlin A.M."/>
            <person name="Chapman S.B."/>
            <person name="Gainer-Dewar J."/>
            <person name="Goldberg J."/>
            <person name="Griggs A."/>
            <person name="Gujja S."/>
            <person name="Hansen M."/>
            <person name="Howarth C."/>
            <person name="Imamovic A."/>
            <person name="Ireland A."/>
            <person name="Larimer J."/>
            <person name="McCowan C."/>
            <person name="Murphy C."/>
            <person name="Pearson M."/>
            <person name="Poon T.W."/>
            <person name="Priest M."/>
            <person name="Roberts A."/>
            <person name="Saif S."/>
            <person name="Shea T."/>
            <person name="Sisk P."/>
            <person name="Sykes S."/>
            <person name="Wortman J."/>
            <person name="Nusbaum C."/>
            <person name="Birren B."/>
        </authorList>
    </citation>
    <scope>NUCLEOTIDE SEQUENCE [LARGE SCALE GENOMIC DNA]</scope>
    <source>
        <strain evidence="8 9">CBS 119918</strain>
    </source>
</reference>
<dbReference type="OrthoDB" id="2138173at2759"/>
<dbReference type="RefSeq" id="XP_013262441.1">
    <property type="nucleotide sequence ID" value="XM_013406987.1"/>
</dbReference>
<keyword evidence="5" id="KW-0560">Oxidoreductase</keyword>
<evidence type="ECO:0000256" key="4">
    <source>
        <dbReference type="ARBA" id="ARBA00022490"/>
    </source>
</evidence>
<evidence type="ECO:0000256" key="6">
    <source>
        <dbReference type="ARBA" id="ARBA00023242"/>
    </source>
</evidence>
<dbReference type="Proteomes" id="UP000027920">
    <property type="component" value="Unassembled WGS sequence"/>
</dbReference>
<organism evidence="8 9">
    <name type="scientific">Exophiala aquamarina CBS 119918</name>
    <dbReference type="NCBI Taxonomy" id="1182545"/>
    <lineage>
        <taxon>Eukaryota</taxon>
        <taxon>Fungi</taxon>
        <taxon>Dikarya</taxon>
        <taxon>Ascomycota</taxon>
        <taxon>Pezizomycotina</taxon>
        <taxon>Eurotiomycetes</taxon>
        <taxon>Chaetothyriomycetidae</taxon>
        <taxon>Chaetothyriales</taxon>
        <taxon>Herpotrichiellaceae</taxon>
        <taxon>Exophiala</taxon>
    </lineage>
</organism>
<dbReference type="Pfam" id="PF00881">
    <property type="entry name" value="Nitroreductase"/>
    <property type="match status" value="1"/>
</dbReference>
<proteinExistence type="inferred from homology"/>
<evidence type="ECO:0000256" key="2">
    <source>
        <dbReference type="ARBA" id="ARBA00004496"/>
    </source>
</evidence>
<dbReference type="VEuPathDB" id="FungiDB:A1O9_04699"/>
<feature type="domain" description="Nitroreductase" evidence="7">
    <location>
        <begin position="15"/>
        <end position="185"/>
    </location>
</feature>
<gene>
    <name evidence="8" type="ORF">A1O9_04699</name>
</gene>
<dbReference type="GO" id="GO:0016491">
    <property type="term" value="F:oxidoreductase activity"/>
    <property type="evidence" value="ECO:0007669"/>
    <property type="project" value="UniProtKB-KW"/>
</dbReference>
<evidence type="ECO:0000256" key="3">
    <source>
        <dbReference type="ARBA" id="ARBA00007118"/>
    </source>
</evidence>
<dbReference type="HOGENOM" id="CLU_073125_1_0_1"/>